<organism evidence="1 2">
    <name type="scientific">Aphis craccivora</name>
    <name type="common">Cowpea aphid</name>
    <dbReference type="NCBI Taxonomy" id="307492"/>
    <lineage>
        <taxon>Eukaryota</taxon>
        <taxon>Metazoa</taxon>
        <taxon>Ecdysozoa</taxon>
        <taxon>Arthropoda</taxon>
        <taxon>Hexapoda</taxon>
        <taxon>Insecta</taxon>
        <taxon>Pterygota</taxon>
        <taxon>Neoptera</taxon>
        <taxon>Paraneoptera</taxon>
        <taxon>Hemiptera</taxon>
        <taxon>Sternorrhyncha</taxon>
        <taxon>Aphidomorpha</taxon>
        <taxon>Aphidoidea</taxon>
        <taxon>Aphididae</taxon>
        <taxon>Aphidini</taxon>
        <taxon>Aphis</taxon>
        <taxon>Aphis</taxon>
    </lineage>
</organism>
<evidence type="ECO:0000313" key="1">
    <source>
        <dbReference type="EMBL" id="KAF0707990.1"/>
    </source>
</evidence>
<keyword evidence="1" id="KW-0378">Hydrolase</keyword>
<reference evidence="1 2" key="1">
    <citation type="submission" date="2019-08" db="EMBL/GenBank/DDBJ databases">
        <title>Whole genome of Aphis craccivora.</title>
        <authorList>
            <person name="Voronova N.V."/>
            <person name="Shulinski R.S."/>
            <person name="Bandarenka Y.V."/>
            <person name="Zhorov D.G."/>
            <person name="Warner D."/>
        </authorList>
    </citation>
    <scope>NUCLEOTIDE SEQUENCE [LARGE SCALE GENOMIC DNA]</scope>
    <source>
        <strain evidence="1">180601</strain>
        <tissue evidence="1">Whole Body</tissue>
    </source>
</reference>
<gene>
    <name evidence="1" type="ORF">FWK35_00034409</name>
</gene>
<sequence>MNLFEILSKKAKHILDSNGVLLPYSSSIWNKISDELKWKISAESLYINVLQDRHSWKTKLLNILGITIHQSPPEIEEDMLNTSTNLDIKSDSDFDGNLMTFKFDIPYIKYIKMKAVDVRYGKSDKSFMVLKQGVWTNIINDYFLKNYKLHCTFIYKRCRDVYRSKHYLELKGRCKDCLLEMVGWADKEPLESFYLSLTVVTKDTRDKWAEHTSKRQLNGSKRFDVGKNLSTSCARINEKCPIKSLIELKHGKFSGSIHTISADKFFIHYWTPYQLVVYKHIQKSYCRLAIDATGSLVKKITRTNQHLKSSHIVLYEAVVLTTSYQVSTTQMMSEKQDTLTIFYWLGQWLRDGVSIPQEVVCDYSKALLGGITRAFCNGLTLHDYVNNCLAALNGNILGRPVCYLRIDVSHLIKLIYILIKAESLFEFKSIAHEKLINKIKHISLFEIKETIEEYNNEDNFNQIGKESDDELFSEEESYSKSTSSKITIFLDEIKRESKSRAHLKGDKISAYFIPEFGKQILRICKEFPLWTNVMRSLFNSPYDTATFASVEGNFSELKNRILQTSTQISVDRFVSTHLISIEQMMKIAISHQIDIKNTVFTFLNDNIV</sequence>
<evidence type="ECO:0000313" key="2">
    <source>
        <dbReference type="Proteomes" id="UP000478052"/>
    </source>
</evidence>
<name>A0A6G0VUA0_APHCR</name>
<comment type="caution">
    <text evidence="1">The sequence shown here is derived from an EMBL/GenBank/DDBJ whole genome shotgun (WGS) entry which is preliminary data.</text>
</comment>
<dbReference type="Proteomes" id="UP000478052">
    <property type="component" value="Unassembled WGS sequence"/>
</dbReference>
<protein>
    <submittedName>
        <fullName evidence="1">ATP-dependent DNA helicase</fullName>
    </submittedName>
</protein>
<keyword evidence="1" id="KW-0347">Helicase</keyword>
<dbReference type="EMBL" id="VUJU01012320">
    <property type="protein sequence ID" value="KAF0707990.1"/>
    <property type="molecule type" value="Genomic_DNA"/>
</dbReference>
<dbReference type="OrthoDB" id="10055366at2759"/>
<dbReference type="GO" id="GO:0004386">
    <property type="term" value="F:helicase activity"/>
    <property type="evidence" value="ECO:0007669"/>
    <property type="project" value="UniProtKB-KW"/>
</dbReference>
<keyword evidence="1" id="KW-0067">ATP-binding</keyword>
<proteinExistence type="predicted"/>
<dbReference type="AlphaFoldDB" id="A0A6G0VUA0"/>
<keyword evidence="1" id="KW-0547">Nucleotide-binding</keyword>
<keyword evidence="2" id="KW-1185">Reference proteome</keyword>
<accession>A0A6G0VUA0</accession>